<dbReference type="NCBIfam" id="NF009489">
    <property type="entry name" value="PRK12851.1"/>
    <property type="match status" value="1"/>
</dbReference>
<dbReference type="SUPFAM" id="SSF54849">
    <property type="entry name" value="GroEL-intermediate domain like"/>
    <property type="match status" value="1"/>
</dbReference>
<evidence type="ECO:0000256" key="3">
    <source>
        <dbReference type="ARBA" id="ARBA00022840"/>
    </source>
</evidence>
<dbReference type="PROSITE" id="PS00296">
    <property type="entry name" value="CHAPERONINS_CPN60"/>
    <property type="match status" value="1"/>
</dbReference>
<feature type="binding site" evidence="6">
    <location>
        <position position="493"/>
    </location>
    <ligand>
        <name>ATP</name>
        <dbReference type="ChEBI" id="CHEBI:30616"/>
    </ligand>
</feature>
<dbReference type="NCBIfam" id="NF000592">
    <property type="entry name" value="PRK00013.1"/>
    <property type="match status" value="1"/>
</dbReference>
<name>A0A1G2EMC6_9BACT</name>
<dbReference type="Proteomes" id="UP000177740">
    <property type="component" value="Unassembled WGS sequence"/>
</dbReference>
<keyword evidence="6" id="KW-0963">Cytoplasm</keyword>
<comment type="caution">
    <text evidence="9">The sequence shown here is derived from an EMBL/GenBank/DDBJ whole genome shotgun (WGS) entry which is preliminary data.</text>
</comment>
<evidence type="ECO:0000256" key="1">
    <source>
        <dbReference type="ARBA" id="ARBA00006607"/>
    </source>
</evidence>
<proteinExistence type="inferred from homology"/>
<dbReference type="InterPro" id="IPR027409">
    <property type="entry name" value="GroEL-like_apical_dom_sf"/>
</dbReference>
<dbReference type="GO" id="GO:0016853">
    <property type="term" value="F:isomerase activity"/>
    <property type="evidence" value="ECO:0007669"/>
    <property type="project" value="UniProtKB-KW"/>
</dbReference>
<comment type="similarity">
    <text evidence="1 6 7">Belongs to the chaperonin (HSP60) family.</text>
</comment>
<dbReference type="Gene3D" id="3.50.7.10">
    <property type="entry name" value="GroEL"/>
    <property type="match status" value="1"/>
</dbReference>
<evidence type="ECO:0000313" key="9">
    <source>
        <dbReference type="EMBL" id="OGZ26943.1"/>
    </source>
</evidence>
<dbReference type="NCBIfam" id="TIGR02348">
    <property type="entry name" value="GroEL"/>
    <property type="match status" value="1"/>
</dbReference>
<dbReference type="EC" id="5.6.1.7" evidence="6"/>
<dbReference type="GO" id="GO:0005524">
    <property type="term" value="F:ATP binding"/>
    <property type="evidence" value="ECO:0007669"/>
    <property type="project" value="UniProtKB-UniRule"/>
</dbReference>
<evidence type="ECO:0000256" key="7">
    <source>
        <dbReference type="RuleBase" id="RU000418"/>
    </source>
</evidence>
<dbReference type="CDD" id="cd03344">
    <property type="entry name" value="GroEL"/>
    <property type="match status" value="1"/>
</dbReference>
<dbReference type="NCBIfam" id="NF009487">
    <property type="entry name" value="PRK12849.1"/>
    <property type="match status" value="1"/>
</dbReference>
<feature type="binding site" evidence="6">
    <location>
        <begin position="29"/>
        <end position="32"/>
    </location>
    <ligand>
        <name>ATP</name>
        <dbReference type="ChEBI" id="CHEBI:30616"/>
    </ligand>
</feature>
<evidence type="ECO:0000256" key="5">
    <source>
        <dbReference type="ARBA" id="ARBA00023235"/>
    </source>
</evidence>
<dbReference type="InterPro" id="IPR027410">
    <property type="entry name" value="TCP-1-like_intermed_sf"/>
</dbReference>
<evidence type="ECO:0000256" key="6">
    <source>
        <dbReference type="HAMAP-Rule" id="MF_00600"/>
    </source>
</evidence>
<dbReference type="EMBL" id="MHMM01000013">
    <property type="protein sequence ID" value="OGZ26943.1"/>
    <property type="molecule type" value="Genomic_DNA"/>
</dbReference>
<keyword evidence="2 6" id="KW-0547">Nucleotide-binding</keyword>
<reference evidence="9 10" key="1">
    <citation type="journal article" date="2016" name="Nat. Commun.">
        <title>Thousands of microbial genomes shed light on interconnected biogeochemical processes in an aquifer system.</title>
        <authorList>
            <person name="Anantharaman K."/>
            <person name="Brown C.T."/>
            <person name="Hug L.A."/>
            <person name="Sharon I."/>
            <person name="Castelle C.J."/>
            <person name="Probst A.J."/>
            <person name="Thomas B.C."/>
            <person name="Singh A."/>
            <person name="Wilkins M.J."/>
            <person name="Karaoz U."/>
            <person name="Brodie E.L."/>
            <person name="Williams K.H."/>
            <person name="Hubbard S.S."/>
            <person name="Banfield J.F."/>
        </authorList>
    </citation>
    <scope>NUCLEOTIDE SEQUENCE [LARGE SCALE GENOMIC DNA]</scope>
</reference>
<evidence type="ECO:0000256" key="4">
    <source>
        <dbReference type="ARBA" id="ARBA00023186"/>
    </source>
</evidence>
<dbReference type="InterPro" id="IPR002423">
    <property type="entry name" value="Cpn60/GroEL/TCP-1"/>
</dbReference>
<dbReference type="PRINTS" id="PR00298">
    <property type="entry name" value="CHAPERONIN60"/>
</dbReference>
<dbReference type="SUPFAM" id="SSF52029">
    <property type="entry name" value="GroEL apical domain-like"/>
    <property type="match status" value="1"/>
</dbReference>
<dbReference type="Pfam" id="PF00118">
    <property type="entry name" value="Cpn60_TCP1"/>
    <property type="match status" value="1"/>
</dbReference>
<accession>A0A1G2EMC6</accession>
<dbReference type="Gene3D" id="3.30.260.10">
    <property type="entry name" value="TCP-1-like chaperonin intermediate domain"/>
    <property type="match status" value="1"/>
</dbReference>
<dbReference type="Gene3D" id="1.10.560.10">
    <property type="entry name" value="GroEL-like equatorial domain"/>
    <property type="match status" value="1"/>
</dbReference>
<dbReference type="GO" id="GO:0042026">
    <property type="term" value="P:protein refolding"/>
    <property type="evidence" value="ECO:0007669"/>
    <property type="project" value="UniProtKB-UniRule"/>
</dbReference>
<dbReference type="SUPFAM" id="SSF48592">
    <property type="entry name" value="GroEL equatorial domain-like"/>
    <property type="match status" value="1"/>
</dbReference>
<feature type="binding site" evidence="6">
    <location>
        <position position="414"/>
    </location>
    <ligand>
        <name>ATP</name>
        <dbReference type="ChEBI" id="CHEBI:30616"/>
    </ligand>
</feature>
<sequence>MAKDIIFSEEARKKLKAGVDKLANAVKATIGPKGRNVVLDKGYGSPTITNDGVTIAKEIELEDKVENLGAEIVKEVAEKANDIAGDGTTTAVVLAQAIITEGLKNVAAGANPLALRRGIEKGVERVVESLKKMAKPISTKEEMAQVATISAESKEIGNLIAEVMNEVGKDGVITVEESKTFGMDKEIVKGLQFDRGYLSHYMITNAERMESSYEEPSILITDKKISSLAEILPVLEKLAQSGKKDLVVIAEDVEGEALATLIVNKLRGIFNTLAIKAPGFGDRRKEMLEDIAIVTGGEVISEEKGLKLENAELSMLGSARRIVSLKENTTIIEGKGKPETIKARIEQIKKEIESSDSEFDKEKLQERLAKLAGGVAVIKVGAATEVEQKALQHKTEDALSATRAAVEEGIVPGGGTALLRSSMDLEEDLDGDEAVGIRILKRALEEPIRQIAQNAGIDGAVAVQKVKESKDKNFGFDAEKLEYLDLTSSGIVDPVKVVKSSLQNAASASAMLLTTEVVVAEKPEEKKEAPQMPQMGY</sequence>
<dbReference type="NCBIfam" id="NF009488">
    <property type="entry name" value="PRK12850.1"/>
    <property type="match status" value="1"/>
</dbReference>
<evidence type="ECO:0000256" key="8">
    <source>
        <dbReference type="RuleBase" id="RU000419"/>
    </source>
</evidence>
<feature type="binding site" evidence="6">
    <location>
        <begin position="86"/>
        <end position="90"/>
    </location>
    <ligand>
        <name>ATP</name>
        <dbReference type="ChEBI" id="CHEBI:30616"/>
    </ligand>
</feature>
<dbReference type="GO" id="GO:0051082">
    <property type="term" value="F:unfolded protein binding"/>
    <property type="evidence" value="ECO:0007669"/>
    <property type="project" value="UniProtKB-UniRule"/>
</dbReference>
<dbReference type="InterPro" id="IPR018370">
    <property type="entry name" value="Chaperonin_Cpn60_CS"/>
</dbReference>
<dbReference type="GO" id="GO:0140662">
    <property type="term" value="F:ATP-dependent protein folding chaperone"/>
    <property type="evidence" value="ECO:0007669"/>
    <property type="project" value="InterPro"/>
</dbReference>
<comment type="subunit">
    <text evidence="6 8">Forms a cylinder of 14 subunits composed of two heptameric rings stacked back-to-back. Interacts with the co-chaperonin GroES.</text>
</comment>
<evidence type="ECO:0000256" key="2">
    <source>
        <dbReference type="ARBA" id="ARBA00022741"/>
    </source>
</evidence>
<comment type="subcellular location">
    <subcellularLocation>
        <location evidence="6">Cytoplasm</location>
    </subcellularLocation>
</comment>
<dbReference type="PANTHER" id="PTHR45633">
    <property type="entry name" value="60 KDA HEAT SHOCK PROTEIN, MITOCHONDRIAL"/>
    <property type="match status" value="1"/>
</dbReference>
<dbReference type="STRING" id="1801677.A2365_02300"/>
<keyword evidence="5 6" id="KW-0413">Isomerase</keyword>
<dbReference type="FunFam" id="3.50.7.10:FF:000001">
    <property type="entry name" value="60 kDa chaperonin"/>
    <property type="match status" value="1"/>
</dbReference>
<organism evidence="9 10">
    <name type="scientific">Candidatus Nealsonbacteria bacterium RIFOXYB1_FULL_40_15</name>
    <dbReference type="NCBI Taxonomy" id="1801677"/>
    <lineage>
        <taxon>Bacteria</taxon>
        <taxon>Candidatus Nealsoniibacteriota</taxon>
    </lineage>
</organism>
<gene>
    <name evidence="6" type="primary">groEL</name>
    <name evidence="6" type="synonym">groL</name>
    <name evidence="9" type="ORF">A2365_02300</name>
</gene>
<dbReference type="InterPro" id="IPR027413">
    <property type="entry name" value="GROEL-like_equatorial_sf"/>
</dbReference>
<dbReference type="AlphaFoldDB" id="A0A1G2EMC6"/>
<evidence type="ECO:0000313" key="10">
    <source>
        <dbReference type="Proteomes" id="UP000177740"/>
    </source>
</evidence>
<protein>
    <recommendedName>
        <fullName evidence="6">Chaperonin GroEL</fullName>
        <ecNumber evidence="6">5.6.1.7</ecNumber>
    </recommendedName>
    <alternativeName>
        <fullName evidence="6">60 kDa chaperonin</fullName>
    </alternativeName>
    <alternativeName>
        <fullName evidence="6">Chaperonin-60</fullName>
        <shortName evidence="6">Cpn60</shortName>
    </alternativeName>
</protein>
<dbReference type="InterPro" id="IPR001844">
    <property type="entry name" value="Cpn60/GroEL"/>
</dbReference>
<dbReference type="GO" id="GO:0005737">
    <property type="term" value="C:cytoplasm"/>
    <property type="evidence" value="ECO:0007669"/>
    <property type="project" value="UniProtKB-SubCell"/>
</dbReference>
<comment type="caution">
    <text evidence="6">Lacks conserved residue(s) required for the propagation of feature annotation.</text>
</comment>
<keyword evidence="3 6" id="KW-0067">ATP-binding</keyword>
<comment type="function">
    <text evidence="6 8">Together with its co-chaperonin GroES, plays an essential role in assisting protein folding. The GroEL-GroES system forms a nano-cage that allows encapsulation of the non-native substrate proteins and provides a physical environment optimized to promote and accelerate protein folding.</text>
</comment>
<dbReference type="HAMAP" id="MF_00600">
    <property type="entry name" value="CH60"/>
    <property type="match status" value="1"/>
</dbReference>
<keyword evidence="4 6" id="KW-0143">Chaperone</keyword>